<dbReference type="PRINTS" id="PR00258">
    <property type="entry name" value="SPERACTRCPTR"/>
</dbReference>
<feature type="disulfide bond" evidence="2">
    <location>
        <begin position="1390"/>
        <end position="1400"/>
    </location>
</feature>
<feature type="domain" description="SRCR" evidence="5">
    <location>
        <begin position="1611"/>
        <end position="1711"/>
    </location>
</feature>
<feature type="disulfide bond" evidence="2">
    <location>
        <begin position="858"/>
        <end position="868"/>
    </location>
</feature>
<feature type="disulfide bond" evidence="2">
    <location>
        <begin position="378"/>
        <end position="388"/>
    </location>
</feature>
<evidence type="ECO:0000259" key="6">
    <source>
        <dbReference type="PROSITE" id="PS50835"/>
    </source>
</evidence>
<feature type="disulfide bond" evidence="2">
    <location>
        <begin position="1058"/>
        <end position="1119"/>
    </location>
</feature>
<feature type="disulfide bond" evidence="2">
    <location>
        <begin position="334"/>
        <end position="398"/>
    </location>
</feature>
<feature type="domain" description="SRCR" evidence="5">
    <location>
        <begin position="558"/>
        <end position="658"/>
    </location>
</feature>
<name>A0ABQ9FV70_TEGGR</name>
<dbReference type="InterPro" id="IPR013783">
    <property type="entry name" value="Ig-like_fold"/>
</dbReference>
<proteinExistence type="predicted"/>
<evidence type="ECO:0000256" key="1">
    <source>
        <dbReference type="ARBA" id="ARBA00023157"/>
    </source>
</evidence>
<comment type="caution">
    <text evidence="7">The sequence shown here is derived from an EMBL/GenBank/DDBJ whole genome shotgun (WGS) entry which is preliminary data.</text>
</comment>
<feature type="region of interest" description="Disordered" evidence="3">
    <location>
        <begin position="1417"/>
        <end position="1455"/>
    </location>
</feature>
<dbReference type="SMART" id="SM00202">
    <property type="entry name" value="SR"/>
    <property type="match status" value="13"/>
</dbReference>
<feature type="domain" description="SRCR" evidence="5">
    <location>
        <begin position="676"/>
        <end position="775"/>
    </location>
</feature>
<dbReference type="InterPro" id="IPR003598">
    <property type="entry name" value="Ig_sub2"/>
</dbReference>
<feature type="disulfide bond" evidence="2">
    <location>
        <begin position="1359"/>
        <end position="1420"/>
    </location>
</feature>
<evidence type="ECO:0000313" key="7">
    <source>
        <dbReference type="EMBL" id="KAJ8321144.1"/>
    </source>
</evidence>
<feature type="disulfide bond" evidence="2">
    <location>
        <begin position="1521"/>
        <end position="1531"/>
    </location>
</feature>
<feature type="region of interest" description="Disordered" evidence="3">
    <location>
        <begin position="658"/>
        <end position="680"/>
    </location>
</feature>
<dbReference type="EMBL" id="JARBDR010000135">
    <property type="protein sequence ID" value="KAJ8321144.1"/>
    <property type="molecule type" value="Genomic_DNA"/>
</dbReference>
<dbReference type="InterPro" id="IPR003599">
    <property type="entry name" value="Ig_sub"/>
</dbReference>
<feature type="domain" description="SRCR" evidence="5">
    <location>
        <begin position="309"/>
        <end position="409"/>
    </location>
</feature>
<dbReference type="SUPFAM" id="SSF48726">
    <property type="entry name" value="Immunoglobulin"/>
    <property type="match status" value="1"/>
</dbReference>
<keyword evidence="4" id="KW-0732">Signal</keyword>
<reference evidence="7 8" key="1">
    <citation type="submission" date="2022-12" db="EMBL/GenBank/DDBJ databases">
        <title>Chromosome-level genome of Tegillarca granosa.</title>
        <authorList>
            <person name="Kim J."/>
        </authorList>
    </citation>
    <scope>NUCLEOTIDE SEQUENCE [LARGE SCALE GENOMIC DNA]</scope>
    <source>
        <strain evidence="7">Teg-2019</strain>
        <tissue evidence="7">Adductor muscle</tissue>
    </source>
</reference>
<feature type="domain" description="SRCR" evidence="5">
    <location>
        <begin position="899"/>
        <end position="998"/>
    </location>
</feature>
<dbReference type="Gene3D" id="2.60.40.10">
    <property type="entry name" value="Immunoglobulins"/>
    <property type="match status" value="1"/>
</dbReference>
<comment type="caution">
    <text evidence="2">Lacks conserved residue(s) required for the propagation of feature annotation.</text>
</comment>
<dbReference type="PANTHER" id="PTHR48071:SF24">
    <property type="entry name" value="DELETED IN MALIGNANT BRAIN TUMORS 1 PROTEIN-LIKE"/>
    <property type="match status" value="1"/>
</dbReference>
<feature type="disulfide bond" evidence="2">
    <location>
        <begin position="1045"/>
        <end position="1109"/>
    </location>
</feature>
<dbReference type="PROSITE" id="PS50835">
    <property type="entry name" value="IG_LIKE"/>
    <property type="match status" value="1"/>
</dbReference>
<feature type="domain" description="SRCR" evidence="5">
    <location>
        <begin position="427"/>
        <end position="526"/>
    </location>
</feature>
<feature type="disulfide bond" evidence="2">
    <location>
        <begin position="347"/>
        <end position="408"/>
    </location>
</feature>
<dbReference type="PANTHER" id="PTHR48071">
    <property type="entry name" value="SRCR DOMAIN-CONTAINING PROTEIN"/>
    <property type="match status" value="1"/>
</dbReference>
<feature type="disulfide bond" evidence="2">
    <location>
        <begin position="1089"/>
        <end position="1099"/>
    </location>
</feature>
<keyword evidence="8" id="KW-1185">Reference proteome</keyword>
<evidence type="ECO:0000259" key="5">
    <source>
        <dbReference type="PROSITE" id="PS50287"/>
    </source>
</evidence>
<dbReference type="PROSITE" id="PS00420">
    <property type="entry name" value="SRCR_1"/>
    <property type="match status" value="12"/>
</dbReference>
<dbReference type="PROSITE" id="PS50287">
    <property type="entry name" value="SRCR_2"/>
    <property type="match status" value="13"/>
</dbReference>
<feature type="disulfide bond" evidence="2">
    <location>
        <begin position="583"/>
        <end position="647"/>
    </location>
</feature>
<keyword evidence="1 2" id="KW-1015">Disulfide bond</keyword>
<feature type="domain" description="SRCR" evidence="5">
    <location>
        <begin position="176"/>
        <end position="275"/>
    </location>
</feature>
<feature type="domain" description="SRCR" evidence="5">
    <location>
        <begin position="1129"/>
        <end position="1228"/>
    </location>
</feature>
<evidence type="ECO:0000256" key="3">
    <source>
        <dbReference type="SAM" id="MobiDB-lite"/>
    </source>
</evidence>
<protein>
    <recommendedName>
        <fullName evidence="9">Deleted in malignant brain tumors 1 protein-like</fullName>
    </recommendedName>
</protein>
<feature type="signal peptide" evidence="4">
    <location>
        <begin position="1"/>
        <end position="22"/>
    </location>
</feature>
<feature type="region of interest" description="Disordered" evidence="3">
    <location>
        <begin position="279"/>
        <end position="321"/>
    </location>
</feature>
<feature type="chain" id="PRO_5046263954" description="Deleted in malignant brain tumors 1 protein-like" evidence="4">
    <location>
        <begin position="23"/>
        <end position="1806"/>
    </location>
</feature>
<feature type="domain" description="Ig-like" evidence="6">
    <location>
        <begin position="1686"/>
        <end position="1804"/>
    </location>
</feature>
<feature type="disulfide bond" evidence="2">
    <location>
        <begin position="744"/>
        <end position="754"/>
    </location>
</feature>
<dbReference type="SMART" id="SM00409">
    <property type="entry name" value="IG"/>
    <property type="match status" value="1"/>
</dbReference>
<evidence type="ECO:0000313" key="8">
    <source>
        <dbReference type="Proteomes" id="UP001217089"/>
    </source>
</evidence>
<feature type="disulfide bond" evidence="2">
    <location>
        <begin position="1675"/>
        <end position="1685"/>
    </location>
</feature>
<dbReference type="InterPro" id="IPR007110">
    <property type="entry name" value="Ig-like_dom"/>
</dbReference>
<dbReference type="InterPro" id="IPR036179">
    <property type="entry name" value="Ig-like_dom_sf"/>
</dbReference>
<dbReference type="InterPro" id="IPR001190">
    <property type="entry name" value="SRCR"/>
</dbReference>
<dbReference type="SUPFAM" id="SSF56487">
    <property type="entry name" value="SRCR-like"/>
    <property type="match status" value="13"/>
</dbReference>
<feature type="disulfide bond" evidence="2">
    <location>
        <begin position="596"/>
        <end position="657"/>
    </location>
</feature>
<feature type="compositionally biased region" description="Low complexity" evidence="3">
    <location>
        <begin position="531"/>
        <end position="549"/>
    </location>
</feature>
<evidence type="ECO:0000256" key="4">
    <source>
        <dbReference type="SAM" id="SignalP"/>
    </source>
</evidence>
<feature type="domain" description="SRCR" evidence="5">
    <location>
        <begin position="1247"/>
        <end position="1323"/>
    </location>
</feature>
<feature type="disulfide bond" evidence="2">
    <location>
        <begin position="627"/>
        <end position="637"/>
    </location>
</feature>
<feature type="region of interest" description="Disordered" evidence="3">
    <location>
        <begin position="529"/>
        <end position="570"/>
    </location>
</feature>
<feature type="domain" description="SRCR" evidence="5">
    <location>
        <begin position="790"/>
        <end position="889"/>
    </location>
</feature>
<dbReference type="SMART" id="SM00408">
    <property type="entry name" value="IGc2"/>
    <property type="match status" value="1"/>
</dbReference>
<feature type="disulfide bond" evidence="2">
    <location>
        <begin position="1346"/>
        <end position="1410"/>
    </location>
</feature>
<organism evidence="7 8">
    <name type="scientific">Tegillarca granosa</name>
    <name type="common">Malaysian cockle</name>
    <name type="synonym">Anadara granosa</name>
    <dbReference type="NCBI Taxonomy" id="220873"/>
    <lineage>
        <taxon>Eukaryota</taxon>
        <taxon>Metazoa</taxon>
        <taxon>Spiralia</taxon>
        <taxon>Lophotrochozoa</taxon>
        <taxon>Mollusca</taxon>
        <taxon>Bivalvia</taxon>
        <taxon>Autobranchia</taxon>
        <taxon>Pteriomorphia</taxon>
        <taxon>Arcoida</taxon>
        <taxon>Arcoidea</taxon>
        <taxon>Arcidae</taxon>
        <taxon>Tegillarca</taxon>
    </lineage>
</organism>
<feature type="disulfide bond" evidence="2">
    <location>
        <begin position="967"/>
        <end position="977"/>
    </location>
</feature>
<feature type="compositionally biased region" description="Low complexity" evidence="3">
    <location>
        <begin position="282"/>
        <end position="300"/>
    </location>
</feature>
<dbReference type="Gene3D" id="3.10.250.10">
    <property type="entry name" value="SRCR-like domain"/>
    <property type="match status" value="13"/>
</dbReference>
<sequence length="1806" mass="195400">MEGYSFLIFLLCVGFSKRYVESLPADLSHSESTYTNIYNLMNSKMRLLERRMDLDFKLLKTSLREEIRNGRRCNSGSSSEEGGSISDLKFQIETMHIDIRQMAKTQLIFEEEMKIMLNNRTFAIQDQMSSISSTIMDISEQFMTMSQNLMDLHIKVDILAGGTPPPTTVLPVEGMVRLADGERPSEGRVEIYHDGEWGTVCDDNWDENEAIVVCYKLGYRGGLARREAYFGPGTGRIWMDELQCDASESSLANCEFAGYGITDCTHKEDASVICNVDEVTEPDTQSPTPSSTTTSTTTATPTPPTPTEVRLRGGSSPNEGRVEVYHEGEWGTICDDYWGTEDANVICRMLGYRDGGDALIESAFGQGSGRIWLDNVQCRGNETDIGQCGSNGWGNEDCGHAEDAGVRCRGRPDGGDGGDGNPSENDVRLVGGSSNLEGRIEIFHDGRWGTVCDDGWDDNDARVVCRQLGYGGGTFTREARFGEGQEPTWMDDVACTGSETALHLCRFPGWGNENCGHSEDAGVICTEVTEPDTQSPTPSSTTTSTTTATPTPPTPTEVRLRGGSSPNEGRVEVYHEGEWGTICDDYWGTEDANVICRMLGYRDGGDALIESAFGQGSGRIWLDNVQCRGNETDIGQCGSNGWGNEDCGHAEDAGVRCRGRPDGGDGGDGNPSENDVRLVGGSSNLEGRIEIFYDGRWGTVCDDGWDDNDARVVCRQLGYGGGTFTREARFGEGQEPTWMDDVACTGSETALHLCRFPGWGNENCGHSEDAGVICTGDGDDGDNEPNENDIRLVGGSSEFEGRIEIFHSGRWGTVCDDGWEDVEARVVCRQLGYSGGTATREARFGEGQEPTWMDDVGCSGSESALHLCRFPGWGNENCGHSEDAGVICSGRGGSEEGMLRLVGGNSPSEGRVEIFHSGEWGTVCDDGWDGNDARVVCRQLGLSHGLPRTGAAFGEGTGEVWMDDVGCDGSESRLDQCRFPGWGVENCGHGEDAGVVCGVEVVTTTTSTSTISTPPSDIMVRLVGGDLDREGRVEVYYDGEWGTICDDGWGTSDGNVICRMLGYIEAQEVISGAGYGQGTGRIWLDDVSCSGSETTIAQCRHNGWGNNNCGHGEDAGVKCRGTGPDRDTIRLVGGSNEYEGRVEILHEGQWGTICDDNWDNNDAVVVCRNLGFSGGIALTGSPFGGGSGPTWLDNVNCTGTEMEVVRCVHDGFGVEDCTHREDAGVQCMPPINTTAAPTTTTSAPPMIRLVGGNSRNEGRVEVLHDGQWGTICDDGWEKAEADVACRMLGMGEGKPKGSAFYGSGSGQIWMDNMECTGIEGIRLVNGSDLYEGRVEILSQGVWGTICDDDLDNATAAVICRMLGFDEGGESFQKARFGEGTGPIYLDDVRCTGTERDITQCRHRRWGENNCGHDEDGSVRCNIPEYHSTPEPSTEPQPGTPTAEPEPEPEDIGVRLVDGPTKYQGRVEVYHDGEWGTICDDDWDDTNAGVVCSQLGYSGGVGVREARFGEGTLRILMDDVECSGTELRLQDCRFSGWGQSNCGHSEDAGVICVKQVPTTMIPQNVTSQYNFTEAPTTSVMNGTMEPEPHDNVTIPGDNNSTLPSEEARDFDIKLVGQNEFEGWIEVYLDGVWGKICGEGWSDTDASVACKKFGFRYGRGSTLSSSTGPIHISELGCSGNEESLEYCPFTIDTSACTDNSDNGSYDIAAVNCFDEAGTELGGTVELNCDFEVENGTISWVHNKEDGTQDMIAIADFIFTSDYEHYAVSDRGETLTITEINENHVGTYVCSIQSLVGQFEASRIEVYIE</sequence>
<evidence type="ECO:0008006" key="9">
    <source>
        <dbReference type="Google" id="ProtNLM"/>
    </source>
</evidence>
<accession>A0ABQ9FV70</accession>
<feature type="disulfide bond" evidence="2">
    <location>
        <begin position="1197"/>
        <end position="1207"/>
    </location>
</feature>
<feature type="disulfide bond" evidence="2">
    <location>
        <begin position="244"/>
        <end position="254"/>
    </location>
</feature>
<dbReference type="Proteomes" id="UP001217089">
    <property type="component" value="Unassembled WGS sequence"/>
</dbReference>
<evidence type="ECO:0000256" key="2">
    <source>
        <dbReference type="PROSITE-ProRule" id="PRU00196"/>
    </source>
</evidence>
<feature type="domain" description="SRCR" evidence="5">
    <location>
        <begin position="1321"/>
        <end position="1421"/>
    </location>
</feature>
<gene>
    <name evidence="7" type="ORF">KUTeg_001269</name>
</gene>
<feature type="disulfide bond" evidence="2">
    <location>
        <begin position="495"/>
        <end position="505"/>
    </location>
</feature>
<feature type="domain" description="SRCR" evidence="5">
    <location>
        <begin position="1453"/>
        <end position="1552"/>
    </location>
</feature>
<dbReference type="InterPro" id="IPR036772">
    <property type="entry name" value="SRCR-like_dom_sf"/>
</dbReference>
<dbReference type="Pfam" id="PF00530">
    <property type="entry name" value="SRCR"/>
    <property type="match status" value="13"/>
</dbReference>
<feature type="domain" description="SRCR" evidence="5">
    <location>
        <begin position="1020"/>
        <end position="1120"/>
    </location>
</feature>